<proteinExistence type="inferred from homology"/>
<feature type="binding site" evidence="6">
    <location>
        <position position="155"/>
    </location>
    <ligand>
        <name>S-adenosyl-L-methionine</name>
        <dbReference type="ChEBI" id="CHEBI:59789"/>
    </ligand>
</feature>
<dbReference type="SUPFAM" id="SSF53335">
    <property type="entry name" value="S-adenosyl-L-methionine-dependent methyltransferases"/>
    <property type="match status" value="1"/>
</dbReference>
<keyword evidence="8" id="KW-1185">Reference proteome</keyword>
<keyword evidence="2 6" id="KW-0698">rRNA processing</keyword>
<dbReference type="InterPro" id="IPR029063">
    <property type="entry name" value="SAM-dependent_MTases_sf"/>
</dbReference>
<accession>A0A369WCB6</accession>
<comment type="caution">
    <text evidence="6">Lacks conserved residue(s) required for the propagation of feature annotation.</text>
</comment>
<comment type="subcellular location">
    <subcellularLocation>
        <location evidence="6">Cytoplasm</location>
    </subcellularLocation>
</comment>
<evidence type="ECO:0000256" key="5">
    <source>
        <dbReference type="ARBA" id="ARBA00022691"/>
    </source>
</evidence>
<dbReference type="PANTHER" id="PTHR31760:SF0">
    <property type="entry name" value="S-ADENOSYL-L-METHIONINE-DEPENDENT METHYLTRANSFERASES SUPERFAMILY PROTEIN"/>
    <property type="match status" value="1"/>
</dbReference>
<feature type="binding site" evidence="6">
    <location>
        <position position="94"/>
    </location>
    <ligand>
        <name>S-adenosyl-L-methionine</name>
        <dbReference type="ChEBI" id="CHEBI:59789"/>
    </ligand>
</feature>
<comment type="function">
    <text evidence="6">Specifically methylates the N7 position of guanine in position 527 of 16S rRNA.</text>
</comment>
<dbReference type="HAMAP" id="MF_00074">
    <property type="entry name" value="16SrRNA_methyltr_G"/>
    <property type="match status" value="1"/>
</dbReference>
<dbReference type="Pfam" id="PF02527">
    <property type="entry name" value="GidB"/>
    <property type="match status" value="1"/>
</dbReference>
<sequence length="224" mass="25019">MSVTEYGLPQDCESTLIRGAQKLGVALSGQQQQLLLRYLGLLHKWNRAYNLTAIRDPLAMVSRHLLDSLSVVPEIEALQPAPQRIADVGTGPGLPGVVLAIMYPQQQFTLMDSNGKKTRFLQQAKLELGLDNIEIYHGRVEQYPISEPFDAVISRAFASLEDMLTWTAPLCDQNGYYLAMKGLYPEQELAQMPEGFVLRDSRPLQVPGSEGERHLLTVQKTQPE</sequence>
<gene>
    <name evidence="6" type="primary">rsmG</name>
    <name evidence="7" type="ORF">DV711_14460</name>
</gene>
<keyword evidence="3 6" id="KW-0489">Methyltransferase</keyword>
<keyword evidence="1 6" id="KW-0963">Cytoplasm</keyword>
<dbReference type="NCBIfam" id="TIGR00138">
    <property type="entry name" value="rsmG_gidB"/>
    <property type="match status" value="1"/>
</dbReference>
<dbReference type="OrthoDB" id="9808773at2"/>
<protein>
    <recommendedName>
        <fullName evidence="6">Ribosomal RNA small subunit methyltransferase G</fullName>
        <ecNumber evidence="6">2.1.1.170</ecNumber>
    </recommendedName>
    <alternativeName>
        <fullName evidence="6">16S rRNA 7-methylguanosine methyltransferase</fullName>
        <shortName evidence="6">16S rRNA m7G methyltransferase</shortName>
    </alternativeName>
</protein>
<evidence type="ECO:0000313" key="7">
    <source>
        <dbReference type="EMBL" id="RDE18819.1"/>
    </source>
</evidence>
<evidence type="ECO:0000313" key="8">
    <source>
        <dbReference type="Proteomes" id="UP000253769"/>
    </source>
</evidence>
<comment type="catalytic activity">
    <reaction evidence="6">
        <text>guanosine(527) in 16S rRNA + S-adenosyl-L-methionine = N(7)-methylguanosine(527) in 16S rRNA + S-adenosyl-L-homocysteine</text>
        <dbReference type="Rhea" id="RHEA:42732"/>
        <dbReference type="Rhea" id="RHEA-COMP:10209"/>
        <dbReference type="Rhea" id="RHEA-COMP:10210"/>
        <dbReference type="ChEBI" id="CHEBI:57856"/>
        <dbReference type="ChEBI" id="CHEBI:59789"/>
        <dbReference type="ChEBI" id="CHEBI:74269"/>
        <dbReference type="ChEBI" id="CHEBI:74480"/>
        <dbReference type="EC" id="2.1.1.170"/>
    </reaction>
</comment>
<dbReference type="GO" id="GO:0070043">
    <property type="term" value="F:rRNA (guanine-N7-)-methyltransferase activity"/>
    <property type="evidence" value="ECO:0007669"/>
    <property type="project" value="UniProtKB-UniRule"/>
</dbReference>
<dbReference type="Gene3D" id="3.40.50.150">
    <property type="entry name" value="Vaccinia Virus protein VP39"/>
    <property type="match status" value="1"/>
</dbReference>
<comment type="caution">
    <text evidence="7">The sequence shown here is derived from an EMBL/GenBank/DDBJ whole genome shotgun (WGS) entry which is preliminary data.</text>
</comment>
<evidence type="ECO:0000256" key="1">
    <source>
        <dbReference type="ARBA" id="ARBA00022490"/>
    </source>
</evidence>
<dbReference type="PIRSF" id="PIRSF003078">
    <property type="entry name" value="GidB"/>
    <property type="match status" value="1"/>
</dbReference>
<dbReference type="CDD" id="cd02440">
    <property type="entry name" value="AdoMet_MTases"/>
    <property type="match status" value="1"/>
</dbReference>
<dbReference type="Proteomes" id="UP000253769">
    <property type="component" value="Unassembled WGS sequence"/>
</dbReference>
<comment type="similarity">
    <text evidence="6">Belongs to the methyltransferase superfamily. RNA methyltransferase RsmG family.</text>
</comment>
<keyword evidence="5 6" id="KW-0949">S-adenosyl-L-methionine</keyword>
<evidence type="ECO:0000256" key="4">
    <source>
        <dbReference type="ARBA" id="ARBA00022679"/>
    </source>
</evidence>
<dbReference type="PANTHER" id="PTHR31760">
    <property type="entry name" value="S-ADENOSYL-L-METHIONINE-DEPENDENT METHYLTRANSFERASES SUPERFAMILY PROTEIN"/>
    <property type="match status" value="1"/>
</dbReference>
<feature type="binding site" evidence="6">
    <location>
        <position position="89"/>
    </location>
    <ligand>
        <name>S-adenosyl-L-methionine</name>
        <dbReference type="ChEBI" id="CHEBI:59789"/>
    </ligand>
</feature>
<keyword evidence="4 6" id="KW-0808">Transferase</keyword>
<organism evidence="7 8">
    <name type="scientific">Motiliproteus coralliicola</name>
    <dbReference type="NCBI Taxonomy" id="2283196"/>
    <lineage>
        <taxon>Bacteria</taxon>
        <taxon>Pseudomonadati</taxon>
        <taxon>Pseudomonadota</taxon>
        <taxon>Gammaproteobacteria</taxon>
        <taxon>Oceanospirillales</taxon>
        <taxon>Oceanospirillaceae</taxon>
        <taxon>Motiliproteus</taxon>
    </lineage>
</organism>
<evidence type="ECO:0000256" key="6">
    <source>
        <dbReference type="HAMAP-Rule" id="MF_00074"/>
    </source>
</evidence>
<evidence type="ECO:0000256" key="3">
    <source>
        <dbReference type="ARBA" id="ARBA00022603"/>
    </source>
</evidence>
<dbReference type="EMBL" id="QQOH01000004">
    <property type="protein sequence ID" value="RDE18819.1"/>
    <property type="molecule type" value="Genomic_DNA"/>
</dbReference>
<name>A0A369WCB6_9GAMM</name>
<reference evidence="7 8" key="1">
    <citation type="submission" date="2018-07" db="EMBL/GenBank/DDBJ databases">
        <title>Motiliproteus coralliicola sp. nov., a bacterium isolated from Coral.</title>
        <authorList>
            <person name="Wang G."/>
        </authorList>
    </citation>
    <scope>NUCLEOTIDE SEQUENCE [LARGE SCALE GENOMIC DNA]</scope>
    <source>
        <strain evidence="7 8">C34</strain>
    </source>
</reference>
<dbReference type="EC" id="2.1.1.170" evidence="6"/>
<dbReference type="InterPro" id="IPR003682">
    <property type="entry name" value="rRNA_ssu_MeTfrase_G"/>
</dbReference>
<feature type="binding site" evidence="6">
    <location>
        <begin position="140"/>
        <end position="141"/>
    </location>
    <ligand>
        <name>S-adenosyl-L-methionine</name>
        <dbReference type="ChEBI" id="CHEBI:59789"/>
    </ligand>
</feature>
<dbReference type="GO" id="GO:0005829">
    <property type="term" value="C:cytosol"/>
    <property type="evidence" value="ECO:0007669"/>
    <property type="project" value="TreeGrafter"/>
</dbReference>
<evidence type="ECO:0000256" key="2">
    <source>
        <dbReference type="ARBA" id="ARBA00022552"/>
    </source>
</evidence>
<dbReference type="RefSeq" id="WP_114696433.1">
    <property type="nucleotide sequence ID" value="NZ_QQOH01000004.1"/>
</dbReference>
<dbReference type="AlphaFoldDB" id="A0A369WCB6"/>